<dbReference type="Proteomes" id="UP000664480">
    <property type="component" value="Unassembled WGS sequence"/>
</dbReference>
<feature type="chain" id="PRO_5045558914" evidence="2">
    <location>
        <begin position="21"/>
        <end position="243"/>
    </location>
</feature>
<evidence type="ECO:0000313" key="3">
    <source>
        <dbReference type="EMBL" id="MBN7815423.1"/>
    </source>
</evidence>
<accession>A0ABS3CE86</accession>
<dbReference type="PANTHER" id="PTHR37507">
    <property type="entry name" value="SPORULATION PROTEIN YDCC"/>
    <property type="match status" value="1"/>
</dbReference>
<dbReference type="RefSeq" id="WP_206586095.1">
    <property type="nucleotide sequence ID" value="NZ_JAFKCU010000002.1"/>
</dbReference>
<feature type="signal peptide" evidence="2">
    <location>
        <begin position="1"/>
        <end position="20"/>
    </location>
</feature>
<dbReference type="InterPro" id="IPR029046">
    <property type="entry name" value="LolA/LolB/LppX"/>
</dbReference>
<reference evidence="3 4" key="1">
    <citation type="submission" date="2021-03" db="EMBL/GenBank/DDBJ databases">
        <title>novel species isolated from a fishpond in China.</title>
        <authorList>
            <person name="Lu H."/>
            <person name="Cai Z."/>
        </authorList>
    </citation>
    <scope>NUCLEOTIDE SEQUENCE [LARGE SCALE GENOMIC DNA]</scope>
    <source>
        <strain evidence="3 4">YJ13C</strain>
    </source>
</reference>
<sequence length="243" mass="27661">MDKRLSFLLLTFFFAFGAKAQEKNIDTTAVLILDRMGAVFGDLKSVGFTSEVSKDVAYSDDFYIKVFSKSEVIIKGPNKFSVRHHGEKNEDIYSYDGSQVTYFSFANNIYAVADAPDNLIETIDYLYEDFGIELTTADFLYPNFSKDFVDQMDEVLYLGVAQINGKRALHVMGSNDSISAQIWVSDDAYFLPMKIVITYLSEGVAHQHQTDFSDWALNMDYPDSIFEFLPPPNARQITWLKQN</sequence>
<keyword evidence="4" id="KW-1185">Reference proteome</keyword>
<dbReference type="SUPFAM" id="SSF89392">
    <property type="entry name" value="Prokaryotic lipoproteins and lipoprotein localization factors"/>
    <property type="match status" value="1"/>
</dbReference>
<gene>
    <name evidence="3" type="ORF">J0A69_08295</name>
</gene>
<evidence type="ECO:0000256" key="1">
    <source>
        <dbReference type="ARBA" id="ARBA00022729"/>
    </source>
</evidence>
<dbReference type="Pfam" id="PF09865">
    <property type="entry name" value="DUF2092"/>
    <property type="match status" value="1"/>
</dbReference>
<proteinExistence type="predicted"/>
<comment type="caution">
    <text evidence="3">The sequence shown here is derived from an EMBL/GenBank/DDBJ whole genome shotgun (WGS) entry which is preliminary data.</text>
</comment>
<evidence type="ECO:0000256" key="2">
    <source>
        <dbReference type="SAM" id="SignalP"/>
    </source>
</evidence>
<dbReference type="InterPro" id="IPR052944">
    <property type="entry name" value="Sporulation_related"/>
</dbReference>
<evidence type="ECO:0000313" key="4">
    <source>
        <dbReference type="Proteomes" id="UP000664480"/>
    </source>
</evidence>
<dbReference type="EMBL" id="JAFKCU010000002">
    <property type="protein sequence ID" value="MBN7815423.1"/>
    <property type="molecule type" value="Genomic_DNA"/>
</dbReference>
<dbReference type="Gene3D" id="2.50.20.10">
    <property type="entry name" value="Lipoprotein localisation LolA/LolB/LppX"/>
    <property type="match status" value="1"/>
</dbReference>
<organism evidence="3 4">
    <name type="scientific">Algoriphagus pacificus</name>
    <dbReference type="NCBI Taxonomy" id="2811234"/>
    <lineage>
        <taxon>Bacteria</taxon>
        <taxon>Pseudomonadati</taxon>
        <taxon>Bacteroidota</taxon>
        <taxon>Cytophagia</taxon>
        <taxon>Cytophagales</taxon>
        <taxon>Cyclobacteriaceae</taxon>
        <taxon>Algoriphagus</taxon>
    </lineage>
</organism>
<protein>
    <submittedName>
        <fullName evidence="3">DUF2092 domain-containing protein</fullName>
    </submittedName>
</protein>
<keyword evidence="1 2" id="KW-0732">Signal</keyword>
<dbReference type="PANTHER" id="PTHR37507:SF2">
    <property type="entry name" value="SPORULATION PROTEIN YDCC"/>
    <property type="match status" value="1"/>
</dbReference>
<dbReference type="InterPro" id="IPR019207">
    <property type="entry name" value="DUF2092"/>
</dbReference>
<name>A0ABS3CE86_9BACT</name>